<evidence type="ECO:0000313" key="2">
    <source>
        <dbReference type="EMBL" id="MDT0646266.1"/>
    </source>
</evidence>
<dbReference type="GO" id="GO:0016757">
    <property type="term" value="F:glycosyltransferase activity"/>
    <property type="evidence" value="ECO:0007669"/>
    <property type="project" value="UniProtKB-KW"/>
</dbReference>
<keyword evidence="3" id="KW-1185">Reference proteome</keyword>
<evidence type="ECO:0000313" key="3">
    <source>
        <dbReference type="Proteomes" id="UP001245285"/>
    </source>
</evidence>
<dbReference type="Pfam" id="PF00534">
    <property type="entry name" value="Glycos_transf_1"/>
    <property type="match status" value="1"/>
</dbReference>
<protein>
    <submittedName>
        <fullName evidence="2">Glycosyltransferase family 4 protein</fullName>
        <ecNumber evidence="2">2.4.-.-</ecNumber>
    </submittedName>
</protein>
<evidence type="ECO:0000259" key="1">
    <source>
        <dbReference type="Pfam" id="PF00534"/>
    </source>
</evidence>
<dbReference type="EMBL" id="JAVRHO010000007">
    <property type="protein sequence ID" value="MDT0646266.1"/>
    <property type="molecule type" value="Genomic_DNA"/>
</dbReference>
<dbReference type="InterPro" id="IPR001296">
    <property type="entry name" value="Glyco_trans_1"/>
</dbReference>
<dbReference type="CDD" id="cd03801">
    <property type="entry name" value="GT4_PimA-like"/>
    <property type="match status" value="1"/>
</dbReference>
<dbReference type="SUPFAM" id="SSF53756">
    <property type="entry name" value="UDP-Glycosyltransferase/glycogen phosphorylase"/>
    <property type="match status" value="1"/>
</dbReference>
<keyword evidence="2" id="KW-0328">Glycosyltransferase</keyword>
<dbReference type="InterPro" id="IPR050194">
    <property type="entry name" value="Glycosyltransferase_grp1"/>
</dbReference>
<dbReference type="RefSeq" id="WP_311494441.1">
    <property type="nucleotide sequence ID" value="NZ_JAVRHO010000007.1"/>
</dbReference>
<organism evidence="2 3">
    <name type="scientific">Autumnicola lenta</name>
    <dbReference type="NCBI Taxonomy" id="3075593"/>
    <lineage>
        <taxon>Bacteria</taxon>
        <taxon>Pseudomonadati</taxon>
        <taxon>Bacteroidota</taxon>
        <taxon>Flavobacteriia</taxon>
        <taxon>Flavobacteriales</taxon>
        <taxon>Flavobacteriaceae</taxon>
        <taxon>Autumnicola</taxon>
    </lineage>
</organism>
<dbReference type="PANTHER" id="PTHR45947">
    <property type="entry name" value="SULFOQUINOVOSYL TRANSFERASE SQD2"/>
    <property type="match status" value="1"/>
</dbReference>
<dbReference type="GO" id="GO:0016787">
    <property type="term" value="F:hydrolase activity"/>
    <property type="evidence" value="ECO:0007669"/>
    <property type="project" value="UniProtKB-KW"/>
</dbReference>
<comment type="caution">
    <text evidence="2">The sequence shown here is derived from an EMBL/GenBank/DDBJ whole genome shotgun (WGS) entry which is preliminary data.</text>
</comment>
<dbReference type="EC" id="2.4.-.-" evidence="2"/>
<sequence length="342" mass="37693">MKILFLSHKFYPDIGGIEVNSEILATAFSEAGNEVHLATWTEKDGEKNFAFEVIRKPSRRRLIKEHLWADLIYENNPCLRLSWPSLFIPTPGVVALRTWISRMDGTIGLQDRLKFGWLTRAKAVIAVSQAVKTRSWPSATVIGNPYRKDVFKIIPGVNRNKTFVFLGRLVSDKGADIAIKALDELSTEHENSQFSLTIIGDGPERKKLEKLVKESCLEEKVTFCGSLGGQELVEALNAHKYIIVPSKWEEPFGNVVLEGMACGCIPIVSDGGGLPDAVGNAGLLFRRGDVKSLVAQIEKISGSATLEESLRNAAIKHLAAHTPELISGKYLQVLQQASTVTK</sequence>
<gene>
    <name evidence="2" type="ORF">RM545_06155</name>
</gene>
<dbReference type="Proteomes" id="UP001245285">
    <property type="component" value="Unassembled WGS sequence"/>
</dbReference>
<name>A0ABU3CIS5_9FLAO</name>
<dbReference type="Gene3D" id="3.40.50.2000">
    <property type="entry name" value="Glycogen Phosphorylase B"/>
    <property type="match status" value="2"/>
</dbReference>
<dbReference type="PANTHER" id="PTHR45947:SF3">
    <property type="entry name" value="SULFOQUINOVOSYL TRANSFERASE SQD2"/>
    <property type="match status" value="1"/>
</dbReference>
<keyword evidence="2" id="KW-0378">Hydrolase</keyword>
<feature type="domain" description="Glycosyl transferase family 1" evidence="1">
    <location>
        <begin position="158"/>
        <end position="316"/>
    </location>
</feature>
<keyword evidence="2" id="KW-0808">Transferase</keyword>
<proteinExistence type="predicted"/>
<accession>A0ABU3CIS5</accession>
<reference evidence="2 3" key="1">
    <citation type="submission" date="2023-09" db="EMBL/GenBank/DDBJ databases">
        <authorList>
            <person name="Rey-Velasco X."/>
        </authorList>
    </citation>
    <scope>NUCLEOTIDE SEQUENCE [LARGE SCALE GENOMIC DNA]</scope>
    <source>
        <strain evidence="2 3">F260</strain>
    </source>
</reference>